<evidence type="ECO:0000313" key="9">
    <source>
        <dbReference type="Proteomes" id="UP000198959"/>
    </source>
</evidence>
<dbReference type="Pfam" id="PF19053">
    <property type="entry name" value="EccD"/>
    <property type="match status" value="1"/>
</dbReference>
<evidence type="ECO:0000256" key="6">
    <source>
        <dbReference type="ARBA" id="ARBA00023136"/>
    </source>
</evidence>
<reference evidence="9" key="1">
    <citation type="submission" date="2016-06" db="EMBL/GenBank/DDBJ databases">
        <authorList>
            <person name="Varghese N."/>
            <person name="Submissions Spin"/>
        </authorList>
    </citation>
    <scope>NUCLEOTIDE SEQUENCE [LARGE SCALE GENOMIC DNA]</scope>
    <source>
        <strain evidence="9">DSM 43817</strain>
    </source>
</reference>
<comment type="subcellular location">
    <subcellularLocation>
        <location evidence="1">Cell membrane</location>
        <topology evidence="1">Multi-pass membrane protein</topology>
    </subcellularLocation>
</comment>
<dbReference type="NCBIfam" id="TIGR03920">
    <property type="entry name" value="T7SS_EccD"/>
    <property type="match status" value="1"/>
</dbReference>
<comment type="similarity">
    <text evidence="2">Belongs to the EccD/Snm4 family.</text>
</comment>
<dbReference type="Pfam" id="PF08817">
    <property type="entry name" value="YukD"/>
    <property type="match status" value="1"/>
</dbReference>
<dbReference type="InterPro" id="IPR006707">
    <property type="entry name" value="T7SS_EccD"/>
</dbReference>
<evidence type="ECO:0000259" key="7">
    <source>
        <dbReference type="Pfam" id="PF19053"/>
    </source>
</evidence>
<dbReference type="OrthoDB" id="4775372at2"/>
<dbReference type="InterPro" id="IPR024962">
    <property type="entry name" value="YukD-like"/>
</dbReference>
<dbReference type="Proteomes" id="UP000198959">
    <property type="component" value="Unassembled WGS sequence"/>
</dbReference>
<proteinExistence type="inferred from homology"/>
<dbReference type="GO" id="GO:0005886">
    <property type="term" value="C:plasma membrane"/>
    <property type="evidence" value="ECO:0007669"/>
    <property type="project" value="UniProtKB-SubCell"/>
</dbReference>
<keyword evidence="6" id="KW-0472">Membrane</keyword>
<evidence type="ECO:0000313" key="8">
    <source>
        <dbReference type="EMBL" id="SCL20933.1"/>
    </source>
</evidence>
<dbReference type="InterPro" id="IPR044049">
    <property type="entry name" value="EccD_transm"/>
</dbReference>
<evidence type="ECO:0000256" key="4">
    <source>
        <dbReference type="ARBA" id="ARBA00022692"/>
    </source>
</evidence>
<evidence type="ECO:0000256" key="2">
    <source>
        <dbReference type="ARBA" id="ARBA00006162"/>
    </source>
</evidence>
<keyword evidence="5" id="KW-1133">Transmembrane helix</keyword>
<keyword evidence="3" id="KW-1003">Cell membrane</keyword>
<dbReference type="STRING" id="145854.GA0074692_1031"/>
<dbReference type="EMBL" id="FMHW01000002">
    <property type="protein sequence ID" value="SCL20933.1"/>
    <property type="molecule type" value="Genomic_DNA"/>
</dbReference>
<sequence length="460" mass="45539">MTTAVAPRRVTVVAPHARLDVSLPIQSTVAELLPQLVRLLATDADRADRAGGIGWELRRFGGPPLDGAVTVSGAGVRDGEVLYLGTVDRRATPMIFDDVVDAIASAAADRPGVWRPAASRKVGGAVAALAFTAVAVAVGLSGLAALTVALLSGTLALALLLAGGALARAFGDQGLGAAVAAGGVPAAMIGGMAAIGGPDAAMELTPSRLALAGTTVTLYTALAAVVVAEQRFVAAAVAAAVGSLGALANLLTASSPASVAAVTCCLVVVAGPALPMLALRLGRLPLPGVPTDIEAFRGDERPTLGPEVVADTEAAERILTGLLSGLAVIVAGCAGILLWSGGRWAWALAGLAGVGLLLRARAYAGVGQRAALLLAGTASVLGMTARVSLAGGPGTRLLLAGLLLVTGVVCGTYAVRAAAKTPSPYWGRLLDVVEFLALVSLVPVAGAVLDIYGAARAWGG</sequence>
<feature type="domain" description="EccD-like transmembrane" evidence="7">
    <location>
        <begin position="120"/>
        <end position="457"/>
    </location>
</feature>
<name>A0A1C6RUP6_9ACTN</name>
<organism evidence="8 9">
    <name type="scientific">Micromonospora pallida</name>
    <dbReference type="NCBI Taxonomy" id="145854"/>
    <lineage>
        <taxon>Bacteria</taxon>
        <taxon>Bacillati</taxon>
        <taxon>Actinomycetota</taxon>
        <taxon>Actinomycetes</taxon>
        <taxon>Micromonosporales</taxon>
        <taxon>Micromonosporaceae</taxon>
        <taxon>Micromonospora</taxon>
    </lineage>
</organism>
<keyword evidence="4" id="KW-0812">Transmembrane</keyword>
<accession>A0A1C6RUP6</accession>
<dbReference type="AlphaFoldDB" id="A0A1C6RUP6"/>
<evidence type="ECO:0000256" key="1">
    <source>
        <dbReference type="ARBA" id="ARBA00004651"/>
    </source>
</evidence>
<dbReference type="Gene3D" id="3.10.20.90">
    <property type="entry name" value="Phosphatidylinositol 3-kinase Catalytic Subunit, Chain A, domain 1"/>
    <property type="match status" value="1"/>
</dbReference>
<evidence type="ECO:0000256" key="3">
    <source>
        <dbReference type="ARBA" id="ARBA00022475"/>
    </source>
</evidence>
<dbReference type="PIRSF" id="PIRSF017804">
    <property type="entry name" value="Secretion_EccD1"/>
    <property type="match status" value="1"/>
</dbReference>
<evidence type="ECO:0000256" key="5">
    <source>
        <dbReference type="ARBA" id="ARBA00022989"/>
    </source>
</evidence>
<keyword evidence="9" id="KW-1185">Reference proteome</keyword>
<dbReference type="RefSeq" id="WP_091639858.1">
    <property type="nucleotide sequence ID" value="NZ_FMHW01000002.1"/>
</dbReference>
<gene>
    <name evidence="8" type="ORF">GA0074692_1031</name>
</gene>
<protein>
    <submittedName>
        <fullName evidence="8">Type VII secretion integral membrane protein EccD</fullName>
    </submittedName>
</protein>